<evidence type="ECO:0000313" key="3">
    <source>
        <dbReference type="Proteomes" id="UP000295122"/>
    </source>
</evidence>
<keyword evidence="3" id="KW-1185">Reference proteome</keyword>
<gene>
    <name evidence="2" type="ORF">EV668_4546</name>
</gene>
<feature type="signal peptide" evidence="1">
    <location>
        <begin position="1"/>
        <end position="22"/>
    </location>
</feature>
<reference evidence="2 3" key="1">
    <citation type="submission" date="2019-03" db="EMBL/GenBank/DDBJ databases">
        <title>Genomic Encyclopedia of Type Strains, Phase IV (KMG-IV): sequencing the most valuable type-strain genomes for metagenomic binning, comparative biology and taxonomic classification.</title>
        <authorList>
            <person name="Goeker M."/>
        </authorList>
    </citation>
    <scope>NUCLEOTIDE SEQUENCE [LARGE SCALE GENOMIC DNA]</scope>
    <source>
        <strain evidence="2 3">DSM 25903</strain>
    </source>
</reference>
<evidence type="ECO:0000313" key="2">
    <source>
        <dbReference type="EMBL" id="TDR85425.1"/>
    </source>
</evidence>
<dbReference type="RefSeq" id="WP_245513372.1">
    <property type="nucleotide sequence ID" value="NZ_SNZR01000017.1"/>
</dbReference>
<sequence length="85" mass="9274">MVPIRLALAALAFAALSGCMTAQDIRLADDHRCRGYGFRPGSDAFSKCLQDIDLDRSADRRAFLYGGAGPGFGMGFGYGYGFRRW</sequence>
<accession>A0A4R7BMC2</accession>
<dbReference type="EMBL" id="SNZR01000017">
    <property type="protein sequence ID" value="TDR85425.1"/>
    <property type="molecule type" value="Genomic_DNA"/>
</dbReference>
<comment type="caution">
    <text evidence="2">The sequence shown here is derived from an EMBL/GenBank/DDBJ whole genome shotgun (WGS) entry which is preliminary data.</text>
</comment>
<dbReference type="AlphaFoldDB" id="A0A4R7BMC2"/>
<name>A0A4R7BMC2_9HYPH</name>
<feature type="chain" id="PRO_5020373641" description="Lipoprotein" evidence="1">
    <location>
        <begin position="23"/>
        <end position="85"/>
    </location>
</feature>
<organism evidence="2 3">
    <name type="scientific">Enterovirga rhinocerotis</name>
    <dbReference type="NCBI Taxonomy" id="1339210"/>
    <lineage>
        <taxon>Bacteria</taxon>
        <taxon>Pseudomonadati</taxon>
        <taxon>Pseudomonadota</taxon>
        <taxon>Alphaproteobacteria</taxon>
        <taxon>Hyphomicrobiales</taxon>
        <taxon>Methylobacteriaceae</taxon>
        <taxon>Enterovirga</taxon>
    </lineage>
</organism>
<evidence type="ECO:0000256" key="1">
    <source>
        <dbReference type="SAM" id="SignalP"/>
    </source>
</evidence>
<proteinExistence type="predicted"/>
<evidence type="ECO:0008006" key="4">
    <source>
        <dbReference type="Google" id="ProtNLM"/>
    </source>
</evidence>
<keyword evidence="1" id="KW-0732">Signal</keyword>
<protein>
    <recommendedName>
        <fullName evidence="4">Lipoprotein</fullName>
    </recommendedName>
</protein>
<dbReference type="PROSITE" id="PS51257">
    <property type="entry name" value="PROKAR_LIPOPROTEIN"/>
    <property type="match status" value="1"/>
</dbReference>
<dbReference type="Proteomes" id="UP000295122">
    <property type="component" value="Unassembled WGS sequence"/>
</dbReference>